<comment type="caution">
    <text evidence="2">The sequence shown here is derived from an EMBL/GenBank/DDBJ whole genome shotgun (WGS) entry which is preliminary data.</text>
</comment>
<reference evidence="2 3" key="1">
    <citation type="submission" date="2019-06" db="EMBL/GenBank/DDBJ databases">
        <title>YIM 131921 draft genome.</title>
        <authorList>
            <person name="Jiang L."/>
        </authorList>
    </citation>
    <scope>NUCLEOTIDE SEQUENCE [LARGE SCALE GENOMIC DNA]</scope>
    <source>
        <strain evidence="2 3">YIM 131921</strain>
    </source>
</reference>
<dbReference type="Proteomes" id="UP000305887">
    <property type="component" value="Unassembled WGS sequence"/>
</dbReference>
<dbReference type="AlphaFoldDB" id="A0A5C4MWG1"/>
<sequence length="390" mass="42622">MDHTELDIGGPKAGPRARPRRAVAEALERLLRAHVAFRVHREREGLHDILRPARETETDMIQAVFGHCGVPLPDSLLAIYRRTLGVGNPVSPLPVLSVPFLRAALPDEGFGHPVVGLATFEEDLGLYRDEPTFERPPFLPLGQAGPLGLTVSRNGLWSLKSYAGQGASPEPQDFRLIFEAAFPTYVDQTVLLWANDLAGDLVRIRDLDVTQGVGLAAMPAALLEARDHLLVPRSLTPRTWGEVEPLDHPDLLRAGPRSEGSDTAAPLGSATAIVGLPYGGFALVAGRIGLGTLLRLQPVHDNPYDPNAVEVWYDDEEPVRVGFVERQDAPNYRALPDGPSAWRLRVTDRSEHALLARLERFRPASAVDDTDASGPKARAEGDHDLFRRRG</sequence>
<protein>
    <submittedName>
        <fullName evidence="2">Uncharacterized protein</fullName>
    </submittedName>
</protein>
<dbReference type="Gene3D" id="3.30.70.2330">
    <property type="match status" value="1"/>
</dbReference>
<dbReference type="OrthoDB" id="7829384at2"/>
<keyword evidence="3" id="KW-1185">Reference proteome</keyword>
<name>A0A5C4MWG1_9RHOB</name>
<organism evidence="2 3">
    <name type="scientific">Rubellimicrobium rubrum</name>
    <dbReference type="NCBI Taxonomy" id="2585369"/>
    <lineage>
        <taxon>Bacteria</taxon>
        <taxon>Pseudomonadati</taxon>
        <taxon>Pseudomonadota</taxon>
        <taxon>Alphaproteobacteria</taxon>
        <taxon>Rhodobacterales</taxon>
        <taxon>Roseobacteraceae</taxon>
        <taxon>Rubellimicrobium</taxon>
    </lineage>
</organism>
<dbReference type="EMBL" id="VDFU01000017">
    <property type="protein sequence ID" value="TNC48457.1"/>
    <property type="molecule type" value="Genomic_DNA"/>
</dbReference>
<feature type="compositionally biased region" description="Basic and acidic residues" evidence="1">
    <location>
        <begin position="377"/>
        <end position="390"/>
    </location>
</feature>
<evidence type="ECO:0000313" key="3">
    <source>
        <dbReference type="Proteomes" id="UP000305887"/>
    </source>
</evidence>
<feature type="region of interest" description="Disordered" evidence="1">
    <location>
        <begin position="365"/>
        <end position="390"/>
    </location>
</feature>
<evidence type="ECO:0000256" key="1">
    <source>
        <dbReference type="SAM" id="MobiDB-lite"/>
    </source>
</evidence>
<accession>A0A5C4MWG1</accession>
<dbReference type="RefSeq" id="WP_139077677.1">
    <property type="nucleotide sequence ID" value="NZ_VDFU01000017.1"/>
</dbReference>
<evidence type="ECO:0000313" key="2">
    <source>
        <dbReference type="EMBL" id="TNC48457.1"/>
    </source>
</evidence>
<proteinExistence type="predicted"/>
<gene>
    <name evidence="2" type="ORF">FHG66_13980</name>
</gene>